<keyword evidence="4" id="KW-0812">Transmembrane</keyword>
<dbReference type="InterPro" id="IPR050309">
    <property type="entry name" value="Type-B_Carboxylest/Lipase"/>
</dbReference>
<proteinExistence type="inferred from homology"/>
<keyword evidence="4" id="KW-0472">Membrane</keyword>
<protein>
    <submittedName>
        <fullName evidence="8">Carboxylesterase type B domain-containing protein</fullName>
    </submittedName>
</protein>
<dbReference type="PROSITE" id="PS00122">
    <property type="entry name" value="CARBOXYLESTERASE_B_1"/>
    <property type="match status" value="1"/>
</dbReference>
<evidence type="ECO:0000256" key="2">
    <source>
        <dbReference type="ARBA" id="ARBA00022487"/>
    </source>
</evidence>
<feature type="domain" description="Carboxylesterase type B" evidence="6">
    <location>
        <begin position="27"/>
        <end position="536"/>
    </location>
</feature>
<keyword evidence="7" id="KW-1185">Reference proteome</keyword>
<organism evidence="7 8">
    <name type="scientific">Plectus sambesii</name>
    <dbReference type="NCBI Taxonomy" id="2011161"/>
    <lineage>
        <taxon>Eukaryota</taxon>
        <taxon>Metazoa</taxon>
        <taxon>Ecdysozoa</taxon>
        <taxon>Nematoda</taxon>
        <taxon>Chromadorea</taxon>
        <taxon>Plectida</taxon>
        <taxon>Plectina</taxon>
        <taxon>Plectoidea</taxon>
        <taxon>Plectidae</taxon>
        <taxon>Plectus</taxon>
    </lineage>
</organism>
<sequence>MFKFAIILLLLSILSVSEGQQDKDWTKLTLSTGAIRGRKLVTRKNTTAYLFHGIPYAEPPVGELRFRPPVIKKKWEGELTAVDYYAMCMSATVPDVTQHDRIKMSEDCLHVNVFTAEKCLRDKNCPVVFYTYGGAWNHGSPFNFSDFLLADNFQSKDIVLITFTYRMGFFGFFNTGKHSSAAKNMGVMDMILCLQWTQREIHNFGGDKNRVSIMGHSSGGHATDLLSLSPKTKGLFHQVIPMSGPAGRLPVLEDNNIAQSRQLAVAAGCATEDQWNAGSSFEDIIACMRGKSADELISFQRSLEMKGSLFTGPVIDGVDGVFPGSLDKLLSNRRPYRMLIGATNREFRILKFLLDDKGNFNEQFLYEACVLMAEFRGFKRATAVGQACFDEYSKRPMDIADLTDDIMIYVPTFDSGEAMRHKGATVYKYSFEYDKIGDAFAAGAKAADKESLFHGQDLVYVMGLRYGKFTPKDEKIQELYGGLFADFIKTGNPSPPNIDPWQPTDDRNNYFLINFDDNNNMPGNTNGFHAKAVQFWTETAPKIDQSSSKQDDNDTFRAKRFAQDLIYGLKKMGKKVGRDVEDEIEQWKVDPHVRSEEKVDRFEQVVNNMWIQIQSGEIKSRHGNIDPQPIDVLDQRMKLMLHQIVPSVRNKTATIDTKNVGWETWFWVVTGVAIVLAVMLLLTCFSTCYEYSKRRQYERITETTVLSRSAAKTYG</sequence>
<accession>A0A914WSS0</accession>
<feature type="chain" id="PRO_5036834166" evidence="5">
    <location>
        <begin position="20"/>
        <end position="715"/>
    </location>
</feature>
<evidence type="ECO:0000313" key="7">
    <source>
        <dbReference type="Proteomes" id="UP000887566"/>
    </source>
</evidence>
<feature type="transmembrane region" description="Helical" evidence="4">
    <location>
        <begin position="665"/>
        <end position="689"/>
    </location>
</feature>
<dbReference type="SUPFAM" id="SSF53474">
    <property type="entry name" value="alpha/beta-Hydrolases"/>
    <property type="match status" value="1"/>
</dbReference>
<keyword evidence="5" id="KW-0732">Signal</keyword>
<dbReference type="InterPro" id="IPR002018">
    <property type="entry name" value="CarbesteraseB"/>
</dbReference>
<dbReference type="GO" id="GO:0052689">
    <property type="term" value="F:carboxylic ester hydrolase activity"/>
    <property type="evidence" value="ECO:0007669"/>
    <property type="project" value="UniProtKB-KW"/>
</dbReference>
<evidence type="ECO:0000256" key="3">
    <source>
        <dbReference type="ARBA" id="ARBA00022801"/>
    </source>
</evidence>
<dbReference type="WBParaSite" id="PSAMB.scaffold512size48568.g6441.t1">
    <property type="protein sequence ID" value="PSAMB.scaffold512size48568.g6441.t1"/>
    <property type="gene ID" value="PSAMB.scaffold512size48568.g6441"/>
</dbReference>
<keyword evidence="2" id="KW-0719">Serine esterase</keyword>
<dbReference type="Proteomes" id="UP000887566">
    <property type="component" value="Unplaced"/>
</dbReference>
<keyword evidence="3" id="KW-0378">Hydrolase</keyword>
<name>A0A914WSS0_9BILA</name>
<feature type="signal peptide" evidence="5">
    <location>
        <begin position="1"/>
        <end position="19"/>
    </location>
</feature>
<dbReference type="InterPro" id="IPR019826">
    <property type="entry name" value="Carboxylesterase_B_AS"/>
</dbReference>
<dbReference type="Pfam" id="PF00135">
    <property type="entry name" value="COesterase"/>
    <property type="match status" value="1"/>
</dbReference>
<evidence type="ECO:0000259" key="6">
    <source>
        <dbReference type="Pfam" id="PF00135"/>
    </source>
</evidence>
<dbReference type="Gene3D" id="3.40.50.1820">
    <property type="entry name" value="alpha/beta hydrolase"/>
    <property type="match status" value="1"/>
</dbReference>
<dbReference type="PANTHER" id="PTHR11559">
    <property type="entry name" value="CARBOXYLESTERASE"/>
    <property type="match status" value="1"/>
</dbReference>
<comment type="similarity">
    <text evidence="1">Belongs to the type-B carboxylesterase/lipase family.</text>
</comment>
<keyword evidence="4" id="KW-1133">Transmembrane helix</keyword>
<dbReference type="AlphaFoldDB" id="A0A914WSS0"/>
<evidence type="ECO:0000313" key="8">
    <source>
        <dbReference type="WBParaSite" id="PSAMB.scaffold512size48568.g6441.t1"/>
    </source>
</evidence>
<evidence type="ECO:0000256" key="4">
    <source>
        <dbReference type="SAM" id="Phobius"/>
    </source>
</evidence>
<reference evidence="8" key="1">
    <citation type="submission" date="2022-11" db="UniProtKB">
        <authorList>
            <consortium name="WormBaseParasite"/>
        </authorList>
    </citation>
    <scope>IDENTIFICATION</scope>
</reference>
<evidence type="ECO:0000256" key="1">
    <source>
        <dbReference type="ARBA" id="ARBA00005964"/>
    </source>
</evidence>
<dbReference type="InterPro" id="IPR029058">
    <property type="entry name" value="AB_hydrolase_fold"/>
</dbReference>
<evidence type="ECO:0000256" key="5">
    <source>
        <dbReference type="SAM" id="SignalP"/>
    </source>
</evidence>